<dbReference type="Gene3D" id="2.20.80.10">
    <property type="entry name" value="Lipovitellin-phosvitin complex, chain A, domain 4"/>
    <property type="match status" value="1"/>
</dbReference>
<comment type="subcellular location">
    <subcellularLocation>
        <location evidence="1">Secreted</location>
    </subcellularLocation>
</comment>
<keyword evidence="13" id="KW-1185">Reference proteome</keyword>
<dbReference type="PROSITE" id="PS51211">
    <property type="entry name" value="VITELLOGENIN"/>
    <property type="match status" value="1"/>
</dbReference>
<evidence type="ECO:0000313" key="12">
    <source>
        <dbReference type="EMBL" id="GMT35751.1"/>
    </source>
</evidence>
<evidence type="ECO:0000256" key="2">
    <source>
        <dbReference type="ARBA" id="ARBA00022525"/>
    </source>
</evidence>
<dbReference type="PROSITE" id="PS51233">
    <property type="entry name" value="VWFD"/>
    <property type="match status" value="1"/>
</dbReference>
<dbReference type="Pfam" id="PF09172">
    <property type="entry name" value="Vit_open_b-sht"/>
    <property type="match status" value="1"/>
</dbReference>
<comment type="caution">
    <text evidence="7">Lacks conserved residue(s) required for the propagation of feature annotation.</text>
</comment>
<name>A0AAV5WX85_9BILA</name>
<feature type="disulfide bond" evidence="7">
    <location>
        <begin position="242"/>
        <end position="245"/>
    </location>
</feature>
<evidence type="ECO:0000256" key="5">
    <source>
        <dbReference type="ARBA" id="ARBA00023157"/>
    </source>
</evidence>
<evidence type="ECO:0000259" key="10">
    <source>
        <dbReference type="PROSITE" id="PS51211"/>
    </source>
</evidence>
<dbReference type="Proteomes" id="UP001432322">
    <property type="component" value="Unassembled WGS sequence"/>
</dbReference>
<keyword evidence="6" id="KW-0325">Glycoprotein</keyword>
<evidence type="ECO:0000259" key="11">
    <source>
        <dbReference type="PROSITE" id="PS51233"/>
    </source>
</evidence>
<evidence type="ECO:0000256" key="6">
    <source>
        <dbReference type="ARBA" id="ARBA00023180"/>
    </source>
</evidence>
<dbReference type="InterPro" id="IPR015255">
    <property type="entry name" value="Vitellinogen_open_b-sht"/>
</dbReference>
<dbReference type="Pfam" id="PF01347">
    <property type="entry name" value="Vitellogenin_N"/>
    <property type="match status" value="1"/>
</dbReference>
<sequence>MLIMKFVLALGLLAVAFASQNWEVRPEIIRDVNFKTGKQYNFKFDGQIASGLPLPSSSQNSASRIESLLSLVFETDRKVVLNFNKIRVGSTQRELVESREVQDFGLFEETELTKEQKKTLVLPIRFRYENGLISEIEFDREEQTWSANIKRAILNMLQLNLSKKSRTDKNEMSRLVRDSDEKEWEEKNFFSTQEMTLEGDCETSYTIVPTGEERLRVSKSLNFEKCSKRVDIRYNLRFGEKCPSCESKFNREESNTQSSTVFEFELNGTPSEYLIREVRLRSQYVFTPFGGEQQMMGTVVSNKLTLVSVESTSESPRLPKSEKKESIVYSTEWEERLEKFRMTGDESLLSETPYLWIEKRMELAEKSISALRKHMESESEKELHPETVHEMARLVEILRVMPTHEIEKLEKKIEKTEKLYSLFIDALSQCGTYPSITRIVDSIRHHRLSTVQTVVALKKLLSVRFPSDKMIHELLKLSQESVASTGIVRQSLWLSIGAMMNGVCGETRERFALEHNGDWSVCDRELKEKYVREMETLYSNADSHYDKMLALKVFANSGIDLIVFPIEKIIRDVREHKSVRLTAIESLRKLRTVMPRKVQSILLPLYKEERESVEIRVAAFHHVMHTMPSRLIIDQIVSQLESEPSSRIASYVLSTLQSLSRSELPCEADLARDIHHSLSLVRRESVRLMDSRSIRASFYSKEYLSGASMTWSQLFSNESIIPSEISASLDTLVGGEWYSHLAEIGFSQENIHAIVSRLYQLVKENEDEIEEIMVRGKRSSTLRPVEMLKSLMGKMGISARRPQSTHSAAVLYMRVKDMDFVLVPIEEKYLVDAVKMFIKNGASDLESIEKLLVRGYSISGTIGSFVYEKTRVIATTFGMPLDITWKMPTLLSVDGKISASMEKRTLSLTVLPKVASTHIVHCETRSPLFSQGIKMIHSLTLQMPIEADLLVESNTRSTVSLKFRLPEKESTRVLRVQSRPVTYIRHENKQNKYDHSIEKTVYLVNEPRSEIDRVYGEEVLGLRFAVRGNIHRRMVEKMENGVSPVFIGENDMEMRMEKTESTPTEYSIRVSFDSIEKKQNMNEDIELDSFYPSDHSHFNVHHDEKREKSRRVEMNEYIRTLSSSPVYSHRVHVTLDTKGSSIERRASGELRTMCEESLSYCKMTVSLSRSPLFKGEKREWEMTSTLQTLVPLRMISVEEMEEQKHREILALLSTKWGSDEKKTVTLRAQMDQSRDLINYIDRLMEKKSISSIEKATRLNQINLSVDYNLPHETIVQFARLSTLIKSLYPLSYTMESTDETSMTKEGRLLARLTVEPQTWRYANFSMETPRERLTLSSIRLPVRPTWFSLSKKESYLRTFSPVCTVSSSRISTFDEIIYRAPLTTCYSVIAKDCSEEPKFAVLLKKIETKGEEKKMKMITRDYTIECEMRNEKMEVTVDGKIIKDNKMNNYGLEKRGDVVIFENSDIFVKFDGFKAEIKMNELYKAKQCGLCGHYDGEKKGEFRKADDYETEDLEEFHRSFLLKNEECEMEEEKLKEKKNYKKFDYSSEEKEYNEYETEKKEYNEYETEKKEKKEYNYDMEDNETLEPVEKTRVIEYSHRLCFSKTPVFECPKKTLEKEEKKEEFVKVHFACLDRSSSEARRLLRESRREILSIDELPNSFVESIRIPKTCVVY</sequence>
<evidence type="ECO:0000256" key="9">
    <source>
        <dbReference type="SAM" id="SignalP"/>
    </source>
</evidence>
<dbReference type="SUPFAM" id="SSF48431">
    <property type="entry name" value="Lipovitellin-phosvitin complex, superhelical domain"/>
    <property type="match status" value="1"/>
</dbReference>
<keyword evidence="3 9" id="KW-0732">Signal</keyword>
<dbReference type="GO" id="GO:0045735">
    <property type="term" value="F:nutrient reservoir activity"/>
    <property type="evidence" value="ECO:0007669"/>
    <property type="project" value="UniProtKB-KW"/>
</dbReference>
<feature type="coiled-coil region" evidence="8">
    <location>
        <begin position="1545"/>
        <end position="1575"/>
    </location>
</feature>
<reference evidence="12" key="1">
    <citation type="submission" date="2023-10" db="EMBL/GenBank/DDBJ databases">
        <title>Genome assembly of Pristionchus species.</title>
        <authorList>
            <person name="Yoshida K."/>
            <person name="Sommer R.J."/>
        </authorList>
    </citation>
    <scope>NUCLEOTIDE SEQUENCE</scope>
    <source>
        <strain evidence="12">RS5133</strain>
    </source>
</reference>
<feature type="domain" description="VWFD" evidence="11">
    <location>
        <begin position="1361"/>
        <end position="1528"/>
    </location>
</feature>
<dbReference type="PANTHER" id="PTHR23345:SF15">
    <property type="entry name" value="VITELLOGENIN 1-RELATED"/>
    <property type="match status" value="1"/>
</dbReference>
<dbReference type="SUPFAM" id="SSF56968">
    <property type="entry name" value="Lipovitellin-phosvitin complex, beta-sheet shell regions"/>
    <property type="match status" value="2"/>
</dbReference>
<evidence type="ECO:0000256" key="8">
    <source>
        <dbReference type="SAM" id="Coils"/>
    </source>
</evidence>
<dbReference type="PANTHER" id="PTHR23345">
    <property type="entry name" value="VITELLOGENIN-RELATED"/>
    <property type="match status" value="1"/>
</dbReference>
<evidence type="ECO:0000313" key="13">
    <source>
        <dbReference type="Proteomes" id="UP001432322"/>
    </source>
</evidence>
<evidence type="ECO:0000256" key="1">
    <source>
        <dbReference type="ARBA" id="ARBA00004613"/>
    </source>
</evidence>
<accession>A0AAV5WX85</accession>
<feature type="chain" id="PRO_5043764391" evidence="9">
    <location>
        <begin position="19"/>
        <end position="1673"/>
    </location>
</feature>
<evidence type="ECO:0000256" key="4">
    <source>
        <dbReference type="ARBA" id="ARBA00022761"/>
    </source>
</evidence>
<dbReference type="Pfam" id="PF00094">
    <property type="entry name" value="VWD"/>
    <property type="match status" value="1"/>
</dbReference>
<organism evidence="12 13">
    <name type="scientific">Pristionchus fissidentatus</name>
    <dbReference type="NCBI Taxonomy" id="1538716"/>
    <lineage>
        <taxon>Eukaryota</taxon>
        <taxon>Metazoa</taxon>
        <taxon>Ecdysozoa</taxon>
        <taxon>Nematoda</taxon>
        <taxon>Chromadorea</taxon>
        <taxon>Rhabditida</taxon>
        <taxon>Rhabditina</taxon>
        <taxon>Diplogasteromorpha</taxon>
        <taxon>Diplogasteroidea</taxon>
        <taxon>Neodiplogasteridae</taxon>
        <taxon>Pristionchus</taxon>
    </lineage>
</organism>
<dbReference type="InterPro" id="IPR015819">
    <property type="entry name" value="Lipid_transp_b-sht_shell"/>
</dbReference>
<dbReference type="InterPro" id="IPR001747">
    <property type="entry name" value="Vitellogenin_N"/>
</dbReference>
<evidence type="ECO:0000256" key="7">
    <source>
        <dbReference type="PROSITE-ProRule" id="PRU00557"/>
    </source>
</evidence>
<keyword evidence="4" id="KW-0758">Storage protein</keyword>
<dbReference type="FunFam" id="1.25.10.20:FF:000003">
    <property type="entry name" value="Vitellogenin C"/>
    <property type="match status" value="1"/>
</dbReference>
<gene>
    <name evidence="12" type="ORF">PFISCL1PPCAC_27048</name>
</gene>
<keyword evidence="2" id="KW-0964">Secreted</keyword>
<dbReference type="Gene3D" id="2.30.230.10">
    <property type="entry name" value="Lipovitellin, beta-sheet shell regions, chain A"/>
    <property type="match status" value="1"/>
</dbReference>
<keyword evidence="8" id="KW-0175">Coiled coil</keyword>
<dbReference type="Gene3D" id="1.25.10.20">
    <property type="entry name" value="Vitellinogen, superhelical"/>
    <property type="match status" value="1"/>
</dbReference>
<dbReference type="GO" id="GO:0005319">
    <property type="term" value="F:lipid transporter activity"/>
    <property type="evidence" value="ECO:0007669"/>
    <property type="project" value="InterPro"/>
</dbReference>
<dbReference type="InterPro" id="IPR011030">
    <property type="entry name" value="Lipovitellin_superhlx_dom"/>
</dbReference>
<dbReference type="SMART" id="SM01169">
    <property type="entry name" value="DUF1943"/>
    <property type="match status" value="1"/>
</dbReference>
<dbReference type="SMART" id="SM00638">
    <property type="entry name" value="LPD_N"/>
    <property type="match status" value="1"/>
</dbReference>
<feature type="signal peptide" evidence="9">
    <location>
        <begin position="1"/>
        <end position="18"/>
    </location>
</feature>
<dbReference type="EMBL" id="BTSY01000007">
    <property type="protein sequence ID" value="GMT35751.1"/>
    <property type="molecule type" value="Genomic_DNA"/>
</dbReference>
<comment type="caution">
    <text evidence="12">The sequence shown here is derived from an EMBL/GenBank/DDBJ whole genome shotgun (WGS) entry which is preliminary data.</text>
</comment>
<protein>
    <submittedName>
        <fullName evidence="12">Uncharacterized protein</fullName>
    </submittedName>
</protein>
<keyword evidence="5 7" id="KW-1015">Disulfide bond</keyword>
<dbReference type="SMART" id="SM00216">
    <property type="entry name" value="VWD"/>
    <property type="match status" value="1"/>
</dbReference>
<dbReference type="GO" id="GO:0005576">
    <property type="term" value="C:extracellular region"/>
    <property type="evidence" value="ECO:0007669"/>
    <property type="project" value="UniProtKB-SubCell"/>
</dbReference>
<dbReference type="InterPro" id="IPR015816">
    <property type="entry name" value="Vitellinogen_b-sht_N"/>
</dbReference>
<evidence type="ECO:0000256" key="3">
    <source>
        <dbReference type="ARBA" id="ARBA00022729"/>
    </source>
</evidence>
<feature type="domain" description="Vitellogenin" evidence="10">
    <location>
        <begin position="34"/>
        <end position="725"/>
    </location>
</feature>
<dbReference type="InterPro" id="IPR001846">
    <property type="entry name" value="VWF_type-D"/>
</dbReference>
<dbReference type="InterPro" id="IPR050733">
    <property type="entry name" value="Vitellogenin/Apolipophorin"/>
</dbReference>
<proteinExistence type="predicted"/>